<evidence type="ECO:0000313" key="10">
    <source>
        <dbReference type="EnsemblMetazoa" id="G2280.2:cds"/>
    </source>
</evidence>
<feature type="binding site" evidence="8">
    <location>
        <position position="68"/>
    </location>
    <ligand>
        <name>Fe cation</name>
        <dbReference type="ChEBI" id="CHEBI:24875"/>
        <label>2</label>
    </ligand>
</feature>
<accession>K1QQZ7</accession>
<keyword evidence="7 8" id="KW-0472">Membrane</keyword>
<dbReference type="PANTHER" id="PTHR11237:SF4">
    <property type="entry name" value="5-DEMETHOXYUBIQUINONE HYDROXYLASE, MITOCHONDRIAL"/>
    <property type="match status" value="1"/>
</dbReference>
<evidence type="ECO:0000256" key="4">
    <source>
        <dbReference type="ARBA" id="ARBA00023002"/>
    </source>
</evidence>
<dbReference type="GO" id="GO:0008682">
    <property type="term" value="F:3-demethoxyubiquinol 3-hydroxylase activity"/>
    <property type="evidence" value="ECO:0007669"/>
    <property type="project" value="UniProtKB-EC"/>
</dbReference>
<dbReference type="GO" id="GO:0006744">
    <property type="term" value="P:ubiquinone biosynthetic process"/>
    <property type="evidence" value="ECO:0007669"/>
    <property type="project" value="UniProtKB-UniRule"/>
</dbReference>
<dbReference type="GO" id="GO:0031314">
    <property type="term" value="C:extrinsic component of mitochondrial inner membrane"/>
    <property type="evidence" value="ECO:0007669"/>
    <property type="project" value="UniProtKB-UniRule"/>
</dbReference>
<dbReference type="HAMAP" id="MF_01658">
    <property type="entry name" value="COQ7"/>
    <property type="match status" value="1"/>
</dbReference>
<dbReference type="GO" id="GO:0046872">
    <property type="term" value="F:metal ion binding"/>
    <property type="evidence" value="ECO:0007669"/>
    <property type="project" value="UniProtKB-KW"/>
</dbReference>
<dbReference type="GO" id="GO:0016709">
    <property type="term" value="F:oxidoreductase activity, acting on paired donors, with incorporation or reduction of molecular oxygen, NAD(P)H as one donor, and incorporation of one atom of oxygen"/>
    <property type="evidence" value="ECO:0007669"/>
    <property type="project" value="UniProtKB-UniRule"/>
</dbReference>
<evidence type="ECO:0000313" key="9">
    <source>
        <dbReference type="EMBL" id="EKC33549.1"/>
    </source>
</evidence>
<evidence type="ECO:0000256" key="5">
    <source>
        <dbReference type="ARBA" id="ARBA00023004"/>
    </source>
</evidence>
<dbReference type="OrthoDB" id="275371at2759"/>
<keyword evidence="11" id="KW-1185">Reference proteome</keyword>
<dbReference type="EC" id="1.14.99.60" evidence="8"/>
<keyword evidence="5 8" id="KW-0408">Iron</keyword>
<dbReference type="InterPro" id="IPR011566">
    <property type="entry name" value="Ubq_synth_Coq7"/>
</dbReference>
<feature type="binding site" evidence="8">
    <location>
        <position position="71"/>
    </location>
    <ligand>
        <name>Fe cation</name>
        <dbReference type="ChEBI" id="CHEBI:24875"/>
        <label>1</label>
    </ligand>
</feature>
<dbReference type="GO" id="GO:0010468">
    <property type="term" value="P:regulation of gene expression"/>
    <property type="evidence" value="ECO:0007669"/>
    <property type="project" value="TreeGrafter"/>
</dbReference>
<keyword evidence="8" id="KW-0999">Mitochondrion inner membrane</keyword>
<dbReference type="InterPro" id="IPR009078">
    <property type="entry name" value="Ferritin-like_SF"/>
</dbReference>
<dbReference type="PANTHER" id="PTHR11237">
    <property type="entry name" value="COENZYME Q10 BIOSYNTHESIS PROTEIN 7"/>
    <property type="match status" value="1"/>
</dbReference>
<keyword evidence="2 8" id="KW-0831">Ubiquinone biosynthesis</keyword>
<comment type="subunit">
    <text evidence="8">Component of a multi-subunit COQ enzyme complex.</text>
</comment>
<dbReference type="GO" id="GO:2000377">
    <property type="term" value="P:regulation of reactive oxygen species metabolic process"/>
    <property type="evidence" value="ECO:0007669"/>
    <property type="project" value="TreeGrafter"/>
</dbReference>
<comment type="function">
    <text evidence="8">Catalyzes the hydroxylation of 2-polyprenyl-3-methyl-6-methoxy-1,4-benzoquinol (DMQH2) during ubiquinone biosynthesis. Has also a structural role in the COQ enzyme complex, stabilizing other COQ polypeptides. Involved in lifespan determination in a ubiquinone-independent manner.</text>
</comment>
<comment type="similarity">
    <text evidence="8">Belongs to the COQ7 family.</text>
</comment>
<protein>
    <recommendedName>
        <fullName evidence="8">5-demethoxyubiquinone hydroxylase, mitochondrial</fullName>
        <shortName evidence="8">DMQ hydroxylase</shortName>
        <ecNumber evidence="8">1.14.99.60</ecNumber>
    </recommendedName>
    <alternativeName>
        <fullName evidence="8">Ubiquinone biosynthesis monooxygenase COQ7</fullName>
    </alternativeName>
</protein>
<dbReference type="UniPathway" id="UPA00232"/>
<comment type="cofactor">
    <cofactor evidence="8">
        <name>Fe cation</name>
        <dbReference type="ChEBI" id="CHEBI:24875"/>
    </cofactor>
    <text evidence="8">Binds 2 iron ions per subunit.</text>
</comment>
<evidence type="ECO:0000256" key="2">
    <source>
        <dbReference type="ARBA" id="ARBA00022688"/>
    </source>
</evidence>
<feature type="binding site" evidence="8">
    <location>
        <position position="120"/>
    </location>
    <ligand>
        <name>Fe cation</name>
        <dbReference type="ChEBI" id="CHEBI:24875"/>
        <label>2</label>
    </ligand>
</feature>
<proteinExistence type="inferred from homology"/>
<evidence type="ECO:0000256" key="6">
    <source>
        <dbReference type="ARBA" id="ARBA00023033"/>
    </source>
</evidence>
<keyword evidence="8" id="KW-0496">Mitochondrion</keyword>
<evidence type="ECO:0000256" key="8">
    <source>
        <dbReference type="HAMAP-Rule" id="MF_03194"/>
    </source>
</evidence>
<comment type="catalytic activity">
    <reaction evidence="8">
        <text>a 5-methoxy-2-methyl-3-(all-trans-polyprenyl)benzene-1,4-diol + AH2 + O2 = a 3-demethylubiquinol + A + H2O</text>
        <dbReference type="Rhea" id="RHEA:50908"/>
        <dbReference type="Rhea" id="RHEA-COMP:10859"/>
        <dbReference type="Rhea" id="RHEA-COMP:10914"/>
        <dbReference type="ChEBI" id="CHEBI:13193"/>
        <dbReference type="ChEBI" id="CHEBI:15377"/>
        <dbReference type="ChEBI" id="CHEBI:15379"/>
        <dbReference type="ChEBI" id="CHEBI:17499"/>
        <dbReference type="ChEBI" id="CHEBI:84167"/>
        <dbReference type="ChEBI" id="CHEBI:84422"/>
        <dbReference type="EC" id="1.14.99.60"/>
    </reaction>
</comment>
<feature type="binding site" evidence="8">
    <location>
        <position position="159"/>
    </location>
    <ligand>
        <name>Fe cation</name>
        <dbReference type="ChEBI" id="CHEBI:24875"/>
        <label>2</label>
    </ligand>
</feature>
<keyword evidence="3 8" id="KW-0479">Metal-binding</keyword>
<dbReference type="EnsemblMetazoa" id="G2280.3">
    <property type="protein sequence ID" value="G2280.3:cds"/>
    <property type="gene ID" value="G2280"/>
</dbReference>
<feature type="binding site" evidence="8">
    <location>
        <position position="68"/>
    </location>
    <ligand>
        <name>Fe cation</name>
        <dbReference type="ChEBI" id="CHEBI:24875"/>
        <label>1</label>
    </ligand>
</feature>
<dbReference type="HOGENOM" id="CLU_071892_2_0_1"/>
<evidence type="ECO:0000256" key="1">
    <source>
        <dbReference type="ARBA" id="ARBA00004749"/>
    </source>
</evidence>
<dbReference type="FunCoup" id="K1QQZ7">
    <property type="interactions" value="624"/>
</dbReference>
<dbReference type="CDD" id="cd01042">
    <property type="entry name" value="DMQH"/>
    <property type="match status" value="1"/>
</dbReference>
<dbReference type="KEGG" id="crg:105319133"/>
<dbReference type="Proteomes" id="UP000005408">
    <property type="component" value="Unassembled WGS sequence"/>
</dbReference>
<reference evidence="9" key="1">
    <citation type="journal article" date="2012" name="Nature">
        <title>The oyster genome reveals stress adaptation and complexity of shell formation.</title>
        <authorList>
            <person name="Zhang G."/>
            <person name="Fang X."/>
            <person name="Guo X."/>
            <person name="Li L."/>
            <person name="Luo R."/>
            <person name="Xu F."/>
            <person name="Yang P."/>
            <person name="Zhang L."/>
            <person name="Wang X."/>
            <person name="Qi H."/>
            <person name="Xiong Z."/>
            <person name="Que H."/>
            <person name="Xie Y."/>
            <person name="Holland P.W."/>
            <person name="Paps J."/>
            <person name="Zhu Y."/>
            <person name="Wu F."/>
            <person name="Chen Y."/>
            <person name="Wang J."/>
            <person name="Peng C."/>
            <person name="Meng J."/>
            <person name="Yang L."/>
            <person name="Liu J."/>
            <person name="Wen B."/>
            <person name="Zhang N."/>
            <person name="Huang Z."/>
            <person name="Zhu Q."/>
            <person name="Feng Y."/>
            <person name="Mount A."/>
            <person name="Hedgecock D."/>
            <person name="Xu Z."/>
            <person name="Liu Y."/>
            <person name="Domazet-Loso T."/>
            <person name="Du Y."/>
            <person name="Sun X."/>
            <person name="Zhang S."/>
            <person name="Liu B."/>
            <person name="Cheng P."/>
            <person name="Jiang X."/>
            <person name="Li J."/>
            <person name="Fan D."/>
            <person name="Wang W."/>
            <person name="Fu W."/>
            <person name="Wang T."/>
            <person name="Wang B."/>
            <person name="Zhang J."/>
            <person name="Peng Z."/>
            <person name="Li Y."/>
            <person name="Li N."/>
            <person name="Wang J."/>
            <person name="Chen M."/>
            <person name="He Y."/>
            <person name="Tan F."/>
            <person name="Song X."/>
            <person name="Zheng Q."/>
            <person name="Huang R."/>
            <person name="Yang H."/>
            <person name="Du X."/>
            <person name="Chen L."/>
            <person name="Yang M."/>
            <person name="Gaffney P.M."/>
            <person name="Wang S."/>
            <person name="Luo L."/>
            <person name="She Z."/>
            <person name="Ming Y."/>
            <person name="Huang W."/>
            <person name="Zhang S."/>
            <person name="Huang B."/>
            <person name="Zhang Y."/>
            <person name="Qu T."/>
            <person name="Ni P."/>
            <person name="Miao G."/>
            <person name="Wang J."/>
            <person name="Wang Q."/>
            <person name="Steinberg C.E."/>
            <person name="Wang H."/>
            <person name="Li N."/>
            <person name="Qian L."/>
            <person name="Zhang G."/>
            <person name="Li Y."/>
            <person name="Yang H."/>
            <person name="Liu X."/>
            <person name="Wang J."/>
            <person name="Yin Y."/>
            <person name="Wang J."/>
        </authorList>
    </citation>
    <scope>NUCLEOTIDE SEQUENCE [LARGE SCALE GENOMIC DNA]</scope>
    <source>
        <strain evidence="9">05x7-T-G4-1.051#20</strain>
    </source>
</reference>
<name>K1QQZ7_MAGGI</name>
<keyword evidence="4 8" id="KW-0560">Oxidoreductase</keyword>
<evidence type="ECO:0000313" key="11">
    <source>
        <dbReference type="Proteomes" id="UP000005408"/>
    </source>
</evidence>
<keyword evidence="9" id="KW-0830">Ubiquinone</keyword>
<keyword evidence="6 8" id="KW-0503">Monooxygenase</keyword>
<dbReference type="OMA" id="WSTAVMG"/>
<feature type="binding site" evidence="8">
    <location>
        <position position="38"/>
    </location>
    <ligand>
        <name>Fe cation</name>
        <dbReference type="ChEBI" id="CHEBI:24875"/>
        <label>1</label>
    </ligand>
</feature>
<feature type="binding site" evidence="8">
    <location>
        <position position="156"/>
    </location>
    <ligand>
        <name>Fe cation</name>
        <dbReference type="ChEBI" id="CHEBI:24875"/>
        <label>1</label>
    </ligand>
</feature>
<dbReference type="EnsemblMetazoa" id="G2280.2">
    <property type="protein sequence ID" value="G2280.2:cds"/>
    <property type="gene ID" value="G2280"/>
</dbReference>
<evidence type="ECO:0000256" key="7">
    <source>
        <dbReference type="ARBA" id="ARBA00023136"/>
    </source>
</evidence>
<dbReference type="EnsemblMetazoa" id="G2280.4">
    <property type="protein sequence ID" value="G2280.4:cds"/>
    <property type="gene ID" value="G2280"/>
</dbReference>
<dbReference type="AlphaFoldDB" id="K1QQZ7"/>
<dbReference type="EMBL" id="JH818761">
    <property type="protein sequence ID" value="EKC33549.1"/>
    <property type="molecule type" value="Genomic_DNA"/>
</dbReference>
<dbReference type="GO" id="GO:0008340">
    <property type="term" value="P:determination of adult lifespan"/>
    <property type="evidence" value="ECO:0007669"/>
    <property type="project" value="TreeGrafter"/>
</dbReference>
<dbReference type="GO" id="GO:0005634">
    <property type="term" value="C:nucleus"/>
    <property type="evidence" value="ECO:0007669"/>
    <property type="project" value="TreeGrafter"/>
</dbReference>
<sequence length="195" mass="21863">MSFPLICQMSIRRISQRAKDEKTRKLLSRIIRVDQAGELGADRIYAGQIAVLGNTPVGPIIQEMKEQEQEHLETFNKLIVEKRVRPTALLPLWNIAGFALGAGTALLGKEGAMACTVAVESVIGEHYNSQIRDLMEDDPEKHKELIKKLSKFRDDELHHHDTGLEHDAEKAPMYDALSQVIKVGCIGAIWLSERI</sequence>
<comment type="pathway">
    <text evidence="1 8">Cofactor biosynthesis; ubiquinone biosynthesis.</text>
</comment>
<comment type="subcellular location">
    <subcellularLocation>
        <location evidence="8">Mitochondrion inner membrane</location>
        <topology evidence="8">Peripheral membrane protein</topology>
        <orientation evidence="8">Matrix side</orientation>
    </subcellularLocation>
</comment>
<reference evidence="10" key="2">
    <citation type="submission" date="2022-08" db="UniProtKB">
        <authorList>
            <consortium name="EnsemblMetazoa"/>
        </authorList>
    </citation>
    <scope>IDENTIFICATION</scope>
    <source>
        <strain evidence="10">05x7-T-G4-1.051#20</strain>
    </source>
</reference>
<dbReference type="SUPFAM" id="SSF47240">
    <property type="entry name" value="Ferritin-like"/>
    <property type="match status" value="1"/>
</dbReference>
<feature type="binding site" evidence="8">
    <location>
        <position position="156"/>
    </location>
    <ligand>
        <name>Fe cation</name>
        <dbReference type="ChEBI" id="CHEBI:24875"/>
        <label>2</label>
    </ligand>
</feature>
<gene>
    <name evidence="9" type="ORF">CGI_10008420</name>
</gene>
<dbReference type="Pfam" id="PF03232">
    <property type="entry name" value="COQ7"/>
    <property type="match status" value="1"/>
</dbReference>
<organism evidence="9">
    <name type="scientific">Magallana gigas</name>
    <name type="common">Pacific oyster</name>
    <name type="synonym">Crassostrea gigas</name>
    <dbReference type="NCBI Taxonomy" id="29159"/>
    <lineage>
        <taxon>Eukaryota</taxon>
        <taxon>Metazoa</taxon>
        <taxon>Spiralia</taxon>
        <taxon>Lophotrochozoa</taxon>
        <taxon>Mollusca</taxon>
        <taxon>Bivalvia</taxon>
        <taxon>Autobranchia</taxon>
        <taxon>Pteriomorphia</taxon>
        <taxon>Ostreida</taxon>
        <taxon>Ostreoidea</taxon>
        <taxon>Ostreidae</taxon>
        <taxon>Magallana</taxon>
    </lineage>
</organism>
<evidence type="ECO:0000256" key="3">
    <source>
        <dbReference type="ARBA" id="ARBA00022723"/>
    </source>
</evidence>